<dbReference type="GO" id="GO:0005829">
    <property type="term" value="C:cytosol"/>
    <property type="evidence" value="ECO:0007669"/>
    <property type="project" value="TreeGrafter"/>
</dbReference>
<dbReference type="InterPro" id="IPR024712">
    <property type="entry name" value="Catalase_clade2"/>
</dbReference>
<evidence type="ECO:0000256" key="9">
    <source>
        <dbReference type="ARBA" id="ARBA00023324"/>
    </source>
</evidence>
<dbReference type="PRINTS" id="PR00067">
    <property type="entry name" value="CATALASE"/>
</dbReference>
<keyword evidence="8 10" id="KW-0408">Iron</keyword>
<feature type="binding site" evidence="13">
    <location>
        <position position="129"/>
    </location>
    <ligand>
        <name>heme</name>
        <dbReference type="ChEBI" id="CHEBI:30413"/>
    </ligand>
</feature>
<feature type="binding site" evidence="13">
    <location>
        <position position="386"/>
    </location>
    <ligand>
        <name>heme</name>
        <dbReference type="ChEBI" id="CHEBI:30413"/>
    </ligand>
</feature>
<dbReference type="GO" id="GO:0020037">
    <property type="term" value="F:heme binding"/>
    <property type="evidence" value="ECO:0007669"/>
    <property type="project" value="UniProtKB-UniRule"/>
</dbReference>
<dbReference type="InterPro" id="IPR029062">
    <property type="entry name" value="Class_I_gatase-like"/>
</dbReference>
<feature type="binding site" evidence="13">
    <location>
        <position position="375"/>
    </location>
    <ligand>
        <name>heme</name>
        <dbReference type="ChEBI" id="CHEBI:30413"/>
    </ligand>
</feature>
<comment type="cofactor">
    <cofactor evidence="1 10 12">
        <name>heme</name>
        <dbReference type="ChEBI" id="CHEBI:30413"/>
    </cofactor>
</comment>
<protein>
    <recommendedName>
        <fullName evidence="10 14">Catalase</fullName>
        <ecNumber evidence="10 14">1.11.1.6</ecNumber>
    </recommendedName>
</protein>
<dbReference type="CDD" id="cd08155">
    <property type="entry name" value="catalase_clade_2"/>
    <property type="match status" value="1"/>
</dbReference>
<dbReference type="RefSeq" id="WP_019099209.1">
    <property type="nucleotide sequence ID" value="NZ_AP022324.1"/>
</dbReference>
<dbReference type="Gene3D" id="2.40.180.10">
    <property type="entry name" value="Catalase core domain"/>
    <property type="match status" value="1"/>
</dbReference>
<evidence type="ECO:0000256" key="10">
    <source>
        <dbReference type="PIRNR" id="PIRNR038927"/>
    </source>
</evidence>
<accession>A0A7U6LYI8</accession>
<dbReference type="PANTHER" id="PTHR42821:SF1">
    <property type="entry name" value="CATALASE-B"/>
    <property type="match status" value="1"/>
</dbReference>
<evidence type="ECO:0000256" key="8">
    <source>
        <dbReference type="ARBA" id="ARBA00023004"/>
    </source>
</evidence>
<keyword evidence="9 10" id="KW-0376">Hydrogen peroxide</keyword>
<dbReference type="PROSITE" id="PS00437">
    <property type="entry name" value="CATALASE_1"/>
    <property type="match status" value="1"/>
</dbReference>
<dbReference type="InterPro" id="IPR002226">
    <property type="entry name" value="Catalase_haem_BS"/>
</dbReference>
<dbReference type="SUPFAM" id="SSF52317">
    <property type="entry name" value="Class I glutamine amidotransferase-like"/>
    <property type="match status" value="1"/>
</dbReference>
<evidence type="ECO:0000256" key="5">
    <source>
        <dbReference type="ARBA" id="ARBA00022617"/>
    </source>
</evidence>
<feature type="binding site" evidence="13">
    <location>
        <position position="89"/>
    </location>
    <ligand>
        <name>heme</name>
        <dbReference type="ChEBI" id="CHEBI:30413"/>
    </ligand>
</feature>
<comment type="function">
    <text evidence="2 10">Decomposes hydrogen peroxide into water and oxygen; serves to protect cells from the toxic effects of hydrogen peroxide.</text>
</comment>
<dbReference type="Proteomes" id="UP000464661">
    <property type="component" value="Chromosome"/>
</dbReference>
<dbReference type="InterPro" id="IPR018028">
    <property type="entry name" value="Catalase"/>
</dbReference>
<dbReference type="PROSITE" id="PS51402">
    <property type="entry name" value="CATALASE_3"/>
    <property type="match status" value="1"/>
</dbReference>
<evidence type="ECO:0000256" key="2">
    <source>
        <dbReference type="ARBA" id="ARBA00002974"/>
    </source>
</evidence>
<dbReference type="Pfam" id="PF00199">
    <property type="entry name" value="Catalase"/>
    <property type="match status" value="1"/>
</dbReference>
<dbReference type="SMART" id="SM01060">
    <property type="entry name" value="Catalase"/>
    <property type="match status" value="1"/>
</dbReference>
<evidence type="ECO:0000313" key="17">
    <source>
        <dbReference type="EMBL" id="BBU42667.1"/>
    </source>
</evidence>
<keyword evidence="7 10" id="KW-0560">Oxidoreductase</keyword>
<keyword evidence="5 10" id="KW-0349">Heme</keyword>
<sequence>MPSKKTDAPKQSEAAGTQTPDRANTNAKLQSLETFRSDATGQALRTNQGVKIADNQNSLKAGARGPSLLEDFIMREKITHFDHERIPERIVHARGTGAHGYFQSYGNHADLTKAGFLQDPDKITPVFVRFSTVQGPRGSGDTVRDVRGFAVKFYTDEGNFDLVGNNMPVFFIQDAIKFPDFVHAVKPEPHNEIPTGGSAHDTFWDFVSLVPESAHMVMWAMSDRAIPRSLRMMEGFGVHTFRLINAEGVASFVKFHWKPRQGVHSLLWDEAQKLAGKDTDFQRRDLWEAIETGDYPEWELGVQIVPEADEHKFDFDLLDPTKIIPEELVPVTPLGKMVLNRNPDNFFAEVEQVAFCPGHIVPGIDFTNDPLLQGRLFSYTDTQISRLGGPNFHQIPINRPVAPNHNNQRDALHQHVVHKGRASYEPNSIDGGWPKETPAAAQDGGFESYQERIDAHKIRQRSESFGDHFSQARLFFQSMSPTEQQHIIKAYSFELGKVEREHIRAREVNEILANIDLKLAAAVAANLGLPAPKAGTVQVKGSQLAQSPALSQMNHPGSVGIKGRKIAVLVANGVDAASVDKLIKALEAHSARPMLLGPTSAPVKATDGKQLPVEASMEGMPSIMFDGIVVPSGKASTDALAASGLAKHFLLEGYKHLKAMVLTKELATGLGLKEDKGLLLADDQKAVDAFVKAVEGHRVWEREAAAEAVPA</sequence>
<proteinExistence type="inferred from homology"/>
<dbReference type="EC" id="1.11.1.6" evidence="10 14"/>
<dbReference type="InterPro" id="IPR020835">
    <property type="entry name" value="Catalase_sf"/>
</dbReference>
<feature type="binding site" description="axial binding residue" evidence="12">
    <location>
        <position position="379"/>
    </location>
    <ligand>
        <name>heme</name>
        <dbReference type="ChEBI" id="CHEBI:30413"/>
    </ligand>
    <ligandPart>
        <name>Fe</name>
        <dbReference type="ChEBI" id="CHEBI:18248"/>
    </ligandPart>
</feature>
<dbReference type="AlphaFoldDB" id="A0A7U6LYI8"/>
<evidence type="ECO:0000256" key="4">
    <source>
        <dbReference type="ARBA" id="ARBA00022559"/>
    </source>
</evidence>
<feature type="binding site" evidence="13">
    <location>
        <position position="178"/>
    </location>
    <ligand>
        <name>heme</name>
        <dbReference type="ChEBI" id="CHEBI:30413"/>
    </ligand>
</feature>
<dbReference type="CDD" id="cd03132">
    <property type="entry name" value="GATase1_catalase"/>
    <property type="match status" value="1"/>
</dbReference>
<dbReference type="GO" id="GO:0004096">
    <property type="term" value="F:catalase activity"/>
    <property type="evidence" value="ECO:0007669"/>
    <property type="project" value="UniProtKB-UniRule"/>
</dbReference>
<dbReference type="PROSITE" id="PS00438">
    <property type="entry name" value="CATALASE_2"/>
    <property type="match status" value="1"/>
</dbReference>
<evidence type="ECO:0000256" key="11">
    <source>
        <dbReference type="PIRSR" id="PIRSR038927-1"/>
    </source>
</evidence>
<evidence type="ECO:0000259" key="16">
    <source>
        <dbReference type="SMART" id="SM01060"/>
    </source>
</evidence>
<dbReference type="EMBL" id="AP022324">
    <property type="protein sequence ID" value="BBU42667.1"/>
    <property type="molecule type" value="Genomic_DNA"/>
</dbReference>
<evidence type="ECO:0000256" key="6">
    <source>
        <dbReference type="ARBA" id="ARBA00022723"/>
    </source>
</evidence>
<dbReference type="InterPro" id="IPR041399">
    <property type="entry name" value="Catalase_large_C"/>
</dbReference>
<feature type="active site" evidence="11">
    <location>
        <position position="165"/>
    </location>
</feature>
<feature type="compositionally biased region" description="Polar residues" evidence="15">
    <location>
        <begin position="14"/>
        <end position="27"/>
    </location>
</feature>
<dbReference type="GO" id="GO:0006979">
    <property type="term" value="P:response to oxidative stress"/>
    <property type="evidence" value="ECO:0007669"/>
    <property type="project" value="InterPro"/>
</dbReference>
<keyword evidence="4 10" id="KW-0575">Peroxidase</keyword>
<dbReference type="PANTHER" id="PTHR42821">
    <property type="entry name" value="CATALASE"/>
    <property type="match status" value="1"/>
</dbReference>
<feature type="active site" evidence="11">
    <location>
        <position position="92"/>
    </location>
</feature>
<dbReference type="PIRSF" id="PIRSF038927">
    <property type="entry name" value="Catalase_clade2"/>
    <property type="match status" value="1"/>
</dbReference>
<dbReference type="GO" id="GO:0042744">
    <property type="term" value="P:hydrogen peroxide catabolic process"/>
    <property type="evidence" value="ECO:0007669"/>
    <property type="project" value="UniProtKB-UniRule"/>
</dbReference>
<evidence type="ECO:0000313" key="18">
    <source>
        <dbReference type="Proteomes" id="UP000464661"/>
    </source>
</evidence>
<feature type="compositionally biased region" description="Basic and acidic residues" evidence="15">
    <location>
        <begin position="1"/>
        <end position="10"/>
    </location>
</feature>
<dbReference type="Pfam" id="PF06628">
    <property type="entry name" value="Catalase-rel"/>
    <property type="match status" value="1"/>
</dbReference>
<gene>
    <name evidence="17" type="primary">katE</name>
    <name evidence="17" type="ORF">PPTS312_05820</name>
</gene>
<evidence type="ECO:0000256" key="14">
    <source>
        <dbReference type="RuleBase" id="RU000498"/>
    </source>
</evidence>
<feature type="domain" description="Catalase core" evidence="16">
    <location>
        <begin position="45"/>
        <end position="433"/>
    </location>
</feature>
<evidence type="ECO:0000256" key="3">
    <source>
        <dbReference type="ARBA" id="ARBA00010660"/>
    </source>
</evidence>
<comment type="catalytic activity">
    <reaction evidence="10 14">
        <text>2 H2O2 = O2 + 2 H2O</text>
        <dbReference type="Rhea" id="RHEA:20309"/>
        <dbReference type="ChEBI" id="CHEBI:15377"/>
        <dbReference type="ChEBI" id="CHEBI:15379"/>
        <dbReference type="ChEBI" id="CHEBI:16240"/>
        <dbReference type="EC" id="1.11.1.6"/>
    </reaction>
</comment>
<evidence type="ECO:0000256" key="13">
    <source>
        <dbReference type="PIRSR" id="PIRSR038927-3"/>
    </source>
</evidence>
<evidence type="ECO:0000256" key="7">
    <source>
        <dbReference type="ARBA" id="ARBA00023002"/>
    </source>
</evidence>
<dbReference type="FunFam" id="1.20.1370.20:FF:000001">
    <property type="entry name" value="Catalase HPII"/>
    <property type="match status" value="1"/>
</dbReference>
<feature type="region of interest" description="Disordered" evidence="15">
    <location>
        <begin position="1"/>
        <end position="27"/>
    </location>
</feature>
<dbReference type="FunFam" id="2.40.180.10:FF:000003">
    <property type="entry name" value="Catalase"/>
    <property type="match status" value="1"/>
</dbReference>
<evidence type="ECO:0000256" key="15">
    <source>
        <dbReference type="SAM" id="MobiDB-lite"/>
    </source>
</evidence>
<keyword evidence="6 10" id="KW-0479">Metal-binding</keyword>
<dbReference type="InterPro" id="IPR010582">
    <property type="entry name" value="Catalase_immune_responsive"/>
</dbReference>
<dbReference type="Pfam" id="PF18011">
    <property type="entry name" value="Catalase_C"/>
    <property type="match status" value="1"/>
</dbReference>
<organism evidence="17 18">
    <name type="scientific">Pseudomonas putida</name>
    <name type="common">Arthrobacter siderocapsulatus</name>
    <dbReference type="NCBI Taxonomy" id="303"/>
    <lineage>
        <taxon>Bacteria</taxon>
        <taxon>Pseudomonadati</taxon>
        <taxon>Pseudomonadota</taxon>
        <taxon>Gammaproteobacteria</taxon>
        <taxon>Pseudomonadales</taxon>
        <taxon>Pseudomonadaceae</taxon>
        <taxon>Pseudomonas</taxon>
    </lineage>
</organism>
<dbReference type="SUPFAM" id="SSF56634">
    <property type="entry name" value="Heme-dependent catalase-like"/>
    <property type="match status" value="1"/>
</dbReference>
<dbReference type="GO" id="GO:0046872">
    <property type="term" value="F:metal ion binding"/>
    <property type="evidence" value="ECO:0007669"/>
    <property type="project" value="UniProtKB-KW"/>
</dbReference>
<dbReference type="Gene3D" id="3.40.50.880">
    <property type="match status" value="1"/>
</dbReference>
<dbReference type="Gene3D" id="1.20.1370.20">
    <property type="match status" value="1"/>
</dbReference>
<evidence type="ECO:0000256" key="12">
    <source>
        <dbReference type="PIRSR" id="PIRSR038927-2"/>
    </source>
</evidence>
<dbReference type="InterPro" id="IPR043156">
    <property type="entry name" value="Catalase_clade2_helical"/>
</dbReference>
<dbReference type="InterPro" id="IPR011614">
    <property type="entry name" value="Catalase_core"/>
</dbReference>
<name>A0A7U6LYI8_PSEPU</name>
<dbReference type="NCBIfam" id="NF008422">
    <property type="entry name" value="PRK11249.1"/>
    <property type="match status" value="1"/>
</dbReference>
<dbReference type="InterPro" id="IPR024708">
    <property type="entry name" value="Catalase_AS"/>
</dbReference>
<reference evidence="17 18" key="1">
    <citation type="submission" date="2020-01" db="EMBL/GenBank/DDBJ databases">
        <title>Complete Genome Sequence of Pseudomonas putida Strain TS312, Harboring the HdtS type N-acyl-homoserine Lactone Synthase, Isolated from a Paper Mill.</title>
        <authorList>
            <person name="Hosoe A."/>
            <person name="Suenaga T."/>
            <person name="Sugi T."/>
            <person name="Izumi T."/>
            <person name="Nagai N."/>
            <person name="Terada A."/>
        </authorList>
    </citation>
    <scope>NUCLEOTIDE SEQUENCE [LARGE SCALE GENOMIC DNA]</scope>
    <source>
        <strain evidence="17 18">TS312</strain>
    </source>
</reference>
<evidence type="ECO:0000256" key="1">
    <source>
        <dbReference type="ARBA" id="ARBA00001971"/>
    </source>
</evidence>
<comment type="similarity">
    <text evidence="3">Belongs to the catalase family. HPII subfamily.</text>
</comment>